<dbReference type="Gene3D" id="1.10.10.10">
    <property type="entry name" value="Winged helix-like DNA-binding domain superfamily/Winged helix DNA-binding domain"/>
    <property type="match status" value="1"/>
</dbReference>
<dbReference type="PANTHER" id="PTHR42756:SF1">
    <property type="entry name" value="TRANSCRIPTIONAL REPRESSOR OF EMRAB OPERON"/>
    <property type="match status" value="1"/>
</dbReference>
<sequence>MRTRKSQELAAQVDLGVLDGLLSFYVRVFEIAVSRHLDDRLAPLGFTGRKGTISSLLLIARHGGIRATTIATLLGIDKSITVKTVDELQHKKLVSRRSAVDDKRAQELFVTQKGADLADKLEKLIVAHSDEFFANLMTREEHDIVVDIFRRAFNRLREVEQ</sequence>
<dbReference type="EMBL" id="QMBQ01000004">
    <property type="protein sequence ID" value="RAZ76034.1"/>
    <property type="molecule type" value="Genomic_DNA"/>
</dbReference>
<dbReference type="SUPFAM" id="SSF46785">
    <property type="entry name" value="Winged helix' DNA-binding domain"/>
    <property type="match status" value="1"/>
</dbReference>
<dbReference type="InterPro" id="IPR036390">
    <property type="entry name" value="WH_DNA-bd_sf"/>
</dbReference>
<dbReference type="PROSITE" id="PS50995">
    <property type="entry name" value="HTH_MARR_2"/>
    <property type="match status" value="1"/>
</dbReference>
<dbReference type="PANTHER" id="PTHR42756">
    <property type="entry name" value="TRANSCRIPTIONAL REGULATOR, MARR"/>
    <property type="match status" value="1"/>
</dbReference>
<gene>
    <name evidence="5" type="ORF">DPM35_15030</name>
</gene>
<reference evidence="5 6" key="2">
    <citation type="submission" date="2018-07" db="EMBL/GenBank/DDBJ databases">
        <title>Diversity of Mesorhizobium strains in Brazil.</title>
        <authorList>
            <person name="Helene L.C.F."/>
            <person name="Dall'Agnol R."/>
            <person name="Delamuta J.R.M."/>
            <person name="Hungria M."/>
        </authorList>
    </citation>
    <scope>NUCLEOTIDE SEQUENCE [LARGE SCALE GENOMIC DNA]</scope>
    <source>
        <strain evidence="5 6">CNPSo 3140</strain>
    </source>
</reference>
<comment type="caution">
    <text evidence="5">The sequence shown here is derived from an EMBL/GenBank/DDBJ whole genome shotgun (WGS) entry which is preliminary data.</text>
</comment>
<reference evidence="6" key="1">
    <citation type="submission" date="2018-06" db="EMBL/GenBank/DDBJ databases">
        <authorList>
            <person name="Helene L.C."/>
            <person name="Dall'Agnol R."/>
            <person name="Delamuta J.R."/>
            <person name="Hungria M."/>
        </authorList>
    </citation>
    <scope>NUCLEOTIDE SEQUENCE [LARGE SCALE GENOMIC DNA]</scope>
    <source>
        <strain evidence="6">CNPSo 3140</strain>
    </source>
</reference>
<dbReference type="PRINTS" id="PR00598">
    <property type="entry name" value="HTHMARR"/>
</dbReference>
<evidence type="ECO:0000256" key="3">
    <source>
        <dbReference type="ARBA" id="ARBA00023163"/>
    </source>
</evidence>
<evidence type="ECO:0000313" key="6">
    <source>
        <dbReference type="Proteomes" id="UP000251956"/>
    </source>
</evidence>
<proteinExistence type="predicted"/>
<dbReference type="AlphaFoldDB" id="A0A330GQ85"/>
<evidence type="ECO:0000313" key="5">
    <source>
        <dbReference type="EMBL" id="RAZ76034.1"/>
    </source>
</evidence>
<protein>
    <submittedName>
        <fullName evidence="5">MarR family transcriptional regulator</fullName>
    </submittedName>
</protein>
<dbReference type="Pfam" id="PF01047">
    <property type="entry name" value="MarR"/>
    <property type="match status" value="1"/>
</dbReference>
<dbReference type="GO" id="GO:0003700">
    <property type="term" value="F:DNA-binding transcription factor activity"/>
    <property type="evidence" value="ECO:0007669"/>
    <property type="project" value="InterPro"/>
</dbReference>
<keyword evidence="2" id="KW-0238">DNA-binding</keyword>
<keyword evidence="3" id="KW-0804">Transcription</keyword>
<name>A0A330GQ85_9HYPH</name>
<keyword evidence="6" id="KW-1185">Reference proteome</keyword>
<dbReference type="Proteomes" id="UP000251956">
    <property type="component" value="Unassembled WGS sequence"/>
</dbReference>
<organism evidence="5 6">
    <name type="scientific">Mesorhizobium atlanticum</name>
    <dbReference type="NCBI Taxonomy" id="2233532"/>
    <lineage>
        <taxon>Bacteria</taxon>
        <taxon>Pseudomonadati</taxon>
        <taxon>Pseudomonadota</taxon>
        <taxon>Alphaproteobacteria</taxon>
        <taxon>Hyphomicrobiales</taxon>
        <taxon>Phyllobacteriaceae</taxon>
        <taxon>Mesorhizobium</taxon>
    </lineage>
</organism>
<dbReference type="GO" id="GO:0003677">
    <property type="term" value="F:DNA binding"/>
    <property type="evidence" value="ECO:0007669"/>
    <property type="project" value="UniProtKB-KW"/>
</dbReference>
<evidence type="ECO:0000256" key="2">
    <source>
        <dbReference type="ARBA" id="ARBA00023125"/>
    </source>
</evidence>
<evidence type="ECO:0000256" key="1">
    <source>
        <dbReference type="ARBA" id="ARBA00023015"/>
    </source>
</evidence>
<feature type="domain" description="HTH marR-type" evidence="4">
    <location>
        <begin position="18"/>
        <end position="154"/>
    </location>
</feature>
<dbReference type="OrthoDB" id="7349109at2"/>
<dbReference type="SMART" id="SM00347">
    <property type="entry name" value="HTH_MARR"/>
    <property type="match status" value="1"/>
</dbReference>
<keyword evidence="1" id="KW-0805">Transcription regulation</keyword>
<accession>A0A330GQ85</accession>
<dbReference type="InterPro" id="IPR000835">
    <property type="entry name" value="HTH_MarR-typ"/>
</dbReference>
<dbReference type="InterPro" id="IPR036388">
    <property type="entry name" value="WH-like_DNA-bd_sf"/>
</dbReference>
<evidence type="ECO:0000259" key="4">
    <source>
        <dbReference type="PROSITE" id="PS50995"/>
    </source>
</evidence>